<dbReference type="Proteomes" id="UP000561726">
    <property type="component" value="Unassembled WGS sequence"/>
</dbReference>
<evidence type="ECO:0008006" key="5">
    <source>
        <dbReference type="Google" id="ProtNLM"/>
    </source>
</evidence>
<dbReference type="EMBL" id="JPXF01000100">
    <property type="protein sequence ID" value="KGJ72081.1"/>
    <property type="molecule type" value="Genomic_DNA"/>
</dbReference>
<evidence type="ECO:0000313" key="4">
    <source>
        <dbReference type="Proteomes" id="UP000561726"/>
    </source>
</evidence>
<gene>
    <name evidence="2" type="ORF">BJ997_004250</name>
    <name evidence="1" type="ORF">GY21_17795</name>
</gene>
<evidence type="ECO:0000313" key="3">
    <source>
        <dbReference type="Proteomes" id="UP000029864"/>
    </source>
</evidence>
<name>A0A099J1E3_9MICO</name>
<dbReference type="EMBL" id="JACHBQ010000002">
    <property type="protein sequence ID" value="MBB5643639.1"/>
    <property type="molecule type" value="Genomic_DNA"/>
</dbReference>
<accession>A0A099J1E3</accession>
<sequence length="565" mass="60500">MDDDADADGGVPSPMGNIRQLAWLPIIDSSGRRRVGLDELFTRAHLIERIDVRAPIEKAGVLRFLTTVTALIARAQGIMPQTAEGVARDGFAPAVVASVLDGIDDRLWLIHPSTPFMQEGRFRMATSAVKTAASIRSTSPGDSTKAWWGRPGDGFATGHLDLASAPAALMGFWFYSVNGNGAVVLDGISIPVQGSAAGKVIAAGVRLWKTGENLAATLLMNTPQEWTEGAALPAWASTMEVSGELNPLIAATITGNATLLLPERVGESVVFVGAHIGSALRRGIPPSAADYAEMTSAKSRNKNAVTENKRLKAAGEPAIDLESLPVLGVDALKGSLVHAWRDDPQVVFRRPDPKKNKGAQKDEEIRALNDVDASTSVLHNLHGWYLRAFNPEVPGRRSILVRRDFTTELFSIQFKQKGSYGELSGASWLSMPPGTIGGSPAVQEALARFADFAYERVQSALYFAVRTVVADREGKVSKADKPFITSTHEFAVARFSALADGVVTDVIALAITGKPFTTAHIRAWSAAAVAAFDEAIEPFVTSRRLPDIALARQKLALALHKTESE</sequence>
<dbReference type="Proteomes" id="UP000029864">
    <property type="component" value="Unassembled WGS sequence"/>
</dbReference>
<organism evidence="1 3">
    <name type="scientific">Cryobacterium roopkundense</name>
    <dbReference type="NCBI Taxonomy" id="1001240"/>
    <lineage>
        <taxon>Bacteria</taxon>
        <taxon>Bacillati</taxon>
        <taxon>Actinomycetota</taxon>
        <taxon>Actinomycetes</taxon>
        <taxon>Micrococcales</taxon>
        <taxon>Microbacteriaceae</taxon>
        <taxon>Cryobacterium</taxon>
    </lineage>
</organism>
<reference evidence="2 4" key="2">
    <citation type="submission" date="2020-08" db="EMBL/GenBank/DDBJ databases">
        <title>Sequencing the genomes of 1000 actinobacteria strains.</title>
        <authorList>
            <person name="Klenk H.-P."/>
        </authorList>
    </citation>
    <scope>NUCLEOTIDE SEQUENCE [LARGE SCALE GENOMIC DNA]</scope>
    <source>
        <strain evidence="2 4">DSM 21065</strain>
    </source>
</reference>
<protein>
    <recommendedName>
        <fullName evidence="5">CRISPR-associated protein Cse1</fullName>
    </recommendedName>
</protein>
<comment type="caution">
    <text evidence="1">The sequence shown here is derived from an EMBL/GenBank/DDBJ whole genome shotgun (WGS) entry which is preliminary data.</text>
</comment>
<dbReference type="OrthoDB" id="3187690at2"/>
<proteinExistence type="predicted"/>
<dbReference type="RefSeq" id="WP_035839029.1">
    <property type="nucleotide sequence ID" value="NZ_JACHBQ010000002.1"/>
</dbReference>
<dbReference type="AlphaFoldDB" id="A0A099J1E3"/>
<evidence type="ECO:0000313" key="1">
    <source>
        <dbReference type="EMBL" id="KGJ72081.1"/>
    </source>
</evidence>
<dbReference type="InterPro" id="IPR013381">
    <property type="entry name" value="CRISPR-assoc_prot_Cse1"/>
</dbReference>
<evidence type="ECO:0000313" key="2">
    <source>
        <dbReference type="EMBL" id="MBB5643639.1"/>
    </source>
</evidence>
<reference evidence="1 3" key="1">
    <citation type="submission" date="2014-08" db="EMBL/GenBank/DDBJ databases">
        <authorList>
            <person name="Sisinthy S."/>
        </authorList>
    </citation>
    <scope>NUCLEOTIDE SEQUENCE [LARGE SCALE GENOMIC DNA]</scope>
    <source>
        <strain evidence="1 3">RuG17</strain>
    </source>
</reference>
<dbReference type="eggNOG" id="ENOG5032FH8">
    <property type="taxonomic scope" value="Bacteria"/>
</dbReference>
<dbReference type="STRING" id="1001240.GY21_17795"/>
<keyword evidence="3" id="KW-1185">Reference proteome</keyword>
<dbReference type="Pfam" id="PF09481">
    <property type="entry name" value="CRISPR_Cse1"/>
    <property type="match status" value="1"/>
</dbReference>